<keyword evidence="4" id="KW-1185">Reference proteome</keyword>
<proteinExistence type="predicted"/>
<protein>
    <submittedName>
        <fullName evidence="3">Uncharacterized protein</fullName>
    </submittedName>
</protein>
<feature type="transmembrane region" description="Helical" evidence="2">
    <location>
        <begin position="46"/>
        <end position="67"/>
    </location>
</feature>
<name>S8CNF8_9LAMI</name>
<dbReference type="PANTHER" id="PTHR36797">
    <property type="entry name" value="OS01G0258600 PROTEIN"/>
    <property type="match status" value="1"/>
</dbReference>
<reference evidence="3 4" key="1">
    <citation type="journal article" date="2013" name="BMC Genomics">
        <title>The miniature genome of a carnivorous plant Genlisea aurea contains a low number of genes and short non-coding sequences.</title>
        <authorList>
            <person name="Leushkin E.V."/>
            <person name="Sutormin R.A."/>
            <person name="Nabieva E.R."/>
            <person name="Penin A.A."/>
            <person name="Kondrashov A.S."/>
            <person name="Logacheva M.D."/>
        </authorList>
    </citation>
    <scope>NUCLEOTIDE SEQUENCE [LARGE SCALE GENOMIC DNA]</scope>
</reference>
<sequence>MEQKVMEEPASFESGGEAAVKKRLPKKIRRLPDDYFLPRKSIPSAILFYGAWIAAGIGAGMLTEVWINKKIKEDGGGGVVWEFGK</sequence>
<accession>S8CNF8</accession>
<dbReference type="AlphaFoldDB" id="S8CNF8"/>
<gene>
    <name evidence="3" type="ORF">M569_06055</name>
</gene>
<feature type="region of interest" description="Disordered" evidence="1">
    <location>
        <begin position="1"/>
        <end position="20"/>
    </location>
</feature>
<evidence type="ECO:0000313" key="4">
    <source>
        <dbReference type="Proteomes" id="UP000015453"/>
    </source>
</evidence>
<keyword evidence="2" id="KW-1133">Transmembrane helix</keyword>
<dbReference type="EMBL" id="AUSU01002475">
    <property type="protein sequence ID" value="EPS68714.1"/>
    <property type="molecule type" value="Genomic_DNA"/>
</dbReference>
<organism evidence="3 4">
    <name type="scientific">Genlisea aurea</name>
    <dbReference type="NCBI Taxonomy" id="192259"/>
    <lineage>
        <taxon>Eukaryota</taxon>
        <taxon>Viridiplantae</taxon>
        <taxon>Streptophyta</taxon>
        <taxon>Embryophyta</taxon>
        <taxon>Tracheophyta</taxon>
        <taxon>Spermatophyta</taxon>
        <taxon>Magnoliopsida</taxon>
        <taxon>eudicotyledons</taxon>
        <taxon>Gunneridae</taxon>
        <taxon>Pentapetalae</taxon>
        <taxon>asterids</taxon>
        <taxon>lamiids</taxon>
        <taxon>Lamiales</taxon>
        <taxon>Lentibulariaceae</taxon>
        <taxon>Genlisea</taxon>
    </lineage>
</organism>
<keyword evidence="2" id="KW-0472">Membrane</keyword>
<comment type="caution">
    <text evidence="3">The sequence shown here is derived from an EMBL/GenBank/DDBJ whole genome shotgun (WGS) entry which is preliminary data.</text>
</comment>
<evidence type="ECO:0000256" key="2">
    <source>
        <dbReference type="SAM" id="Phobius"/>
    </source>
</evidence>
<dbReference type="PANTHER" id="PTHR36797:SF3">
    <property type="entry name" value="OS01G0258600 PROTEIN"/>
    <property type="match status" value="1"/>
</dbReference>
<dbReference type="Proteomes" id="UP000015453">
    <property type="component" value="Unassembled WGS sequence"/>
</dbReference>
<evidence type="ECO:0000313" key="3">
    <source>
        <dbReference type="EMBL" id="EPS68714.1"/>
    </source>
</evidence>
<keyword evidence="2" id="KW-0812">Transmembrane</keyword>
<evidence type="ECO:0000256" key="1">
    <source>
        <dbReference type="SAM" id="MobiDB-lite"/>
    </source>
</evidence>